<proteinExistence type="predicted"/>
<feature type="compositionally biased region" description="Polar residues" evidence="1">
    <location>
        <begin position="19"/>
        <end position="40"/>
    </location>
</feature>
<dbReference type="Proteomes" id="UP001362899">
    <property type="component" value="Unassembled WGS sequence"/>
</dbReference>
<evidence type="ECO:0000256" key="2">
    <source>
        <dbReference type="SAM" id="SignalP"/>
    </source>
</evidence>
<keyword evidence="2" id="KW-0732">Signal</keyword>
<name>A0AAV5RFV2_STABA</name>
<protein>
    <submittedName>
        <fullName evidence="3">Uncharacterized protein</fullName>
    </submittedName>
</protein>
<accession>A0AAV5RFV2</accession>
<feature type="signal peptide" evidence="2">
    <location>
        <begin position="1"/>
        <end position="16"/>
    </location>
</feature>
<feature type="chain" id="PRO_5044000207" evidence="2">
    <location>
        <begin position="17"/>
        <end position="139"/>
    </location>
</feature>
<dbReference type="AlphaFoldDB" id="A0AAV5RFV2"/>
<evidence type="ECO:0000313" key="4">
    <source>
        <dbReference type="Proteomes" id="UP001362899"/>
    </source>
</evidence>
<feature type="region of interest" description="Disordered" evidence="1">
    <location>
        <begin position="19"/>
        <end position="46"/>
    </location>
</feature>
<organism evidence="3 4">
    <name type="scientific">Starmerella bacillaris</name>
    <name type="common">Yeast</name>
    <name type="synonym">Candida zemplinina</name>
    <dbReference type="NCBI Taxonomy" id="1247836"/>
    <lineage>
        <taxon>Eukaryota</taxon>
        <taxon>Fungi</taxon>
        <taxon>Dikarya</taxon>
        <taxon>Ascomycota</taxon>
        <taxon>Saccharomycotina</taxon>
        <taxon>Dipodascomycetes</taxon>
        <taxon>Dipodascales</taxon>
        <taxon>Trichomonascaceae</taxon>
        <taxon>Starmerella</taxon>
    </lineage>
</organism>
<evidence type="ECO:0000256" key="1">
    <source>
        <dbReference type="SAM" id="MobiDB-lite"/>
    </source>
</evidence>
<gene>
    <name evidence="3" type="ORF">DASB73_010600</name>
</gene>
<keyword evidence="4" id="KW-1185">Reference proteome</keyword>
<sequence>MLSLFTTLTSLQVASASNSTELNSTTTISGSAPYANSSSVPGADLAPPAERTFATMYIRITMSVPAGEDNAASIQTTNTTAYSTVSPTSAPLITTTLASSSNTSSTVAPSSSQHKNAGVLNSINPIIPGAVAMAAVLLL</sequence>
<reference evidence="3 4" key="1">
    <citation type="journal article" date="2023" name="Elife">
        <title>Identification of key yeast species and microbe-microbe interactions impacting larval growth of Drosophila in the wild.</title>
        <authorList>
            <person name="Mure A."/>
            <person name="Sugiura Y."/>
            <person name="Maeda R."/>
            <person name="Honda K."/>
            <person name="Sakurai N."/>
            <person name="Takahashi Y."/>
            <person name="Watada M."/>
            <person name="Katoh T."/>
            <person name="Gotoh A."/>
            <person name="Gotoh Y."/>
            <person name="Taniguchi I."/>
            <person name="Nakamura K."/>
            <person name="Hayashi T."/>
            <person name="Katayama T."/>
            <person name="Uemura T."/>
            <person name="Hattori Y."/>
        </authorList>
    </citation>
    <scope>NUCLEOTIDE SEQUENCE [LARGE SCALE GENOMIC DNA]</scope>
    <source>
        <strain evidence="3 4">SB-73</strain>
    </source>
</reference>
<comment type="caution">
    <text evidence="3">The sequence shown here is derived from an EMBL/GenBank/DDBJ whole genome shotgun (WGS) entry which is preliminary data.</text>
</comment>
<evidence type="ECO:0000313" key="3">
    <source>
        <dbReference type="EMBL" id="GMM50102.1"/>
    </source>
</evidence>
<dbReference type="EMBL" id="BTGC01000003">
    <property type="protein sequence ID" value="GMM50102.1"/>
    <property type="molecule type" value="Genomic_DNA"/>
</dbReference>